<gene>
    <name evidence="5" type="ORF">DFH08DRAFT_430014</name>
</gene>
<dbReference type="InterPro" id="IPR014770">
    <property type="entry name" value="Munc13_1"/>
</dbReference>
<evidence type="ECO:0000256" key="1">
    <source>
        <dbReference type="SAM" id="MobiDB-lite"/>
    </source>
</evidence>
<dbReference type="InterPro" id="IPR000008">
    <property type="entry name" value="C2_dom"/>
</dbReference>
<sequence length="1321" mass="149234">MSRRSHRSQHSRATTEHRRGASQYISSDDLFNYVLRVSYLSHLLEPKPEVVATTSEVREHRRHLSALSNFSIGDLFKDVRDGPKSVKFPEKLLKVLEQKLQNIAMGKDPAYSDQLVRRTMAVFYGHFQVDTFKRQMKENRKIEELILTFASHATTVLKKEPTLAGDAWKPEVNNQIAVFVKLLSECLRAVNGVSPELLGRLDAYTAKLTPVGSAANDSGYASTSTSPGRSMSVSSVGGASVASAGNSVADMELVSVVVALFKMSSSEAQREVDALRGVCTEKAALADLKTCLKNLSAGAPFPGRREDFDTDEAWQHWRTTETTHLQQLMVAMVQLNPELAKSTPTDNTSAYATPTRDPPPRSSSLYTADGGATDALQAVLHTVDEDGTLVSSPDTPSGFTYIPSSPRKSYKRLLERCLLADLARMLSPEVGADDEVSLGILSNAHLDLLNACALRWRVGHPYRAVCFLDAVRGLYERQEIPLECVPEALGHVETSLGETELGRWAIQDVEYLTTVYNGLFNTFIGHVYHAMDAIPALKPADIEPYLGVLEHLRRESGLLDAEQTQARVVDVRTQVAQVALRWYEAKLAELQAAPGVNRALPLLFMTDELEKTAKGLDKRFPEPVLGELDLVSLVVEVHVPQLFRDIHASQKRLLESPDVPIQDVFTLYRRSKTLLEMYAAFCPEGHIDDFNLNAFFEPYVRQWLLNTDSKTEQWVEAAIRADKFQAEGTEGHSSSVVDLFDSLKSPIDFLLDLEWEDEFQDARFFTALSRSVVKAIEQYCRAVEKLFMVEMFPRPSPTGPQRHQRQQSSGAVWLERARQLATQERKPVEPFTFRPESCVKLNNVEAARRLLDGMYTQMQADKIAEVGRRMNMAEPQRFLFSVKVVAAEGLVPLDHSPAANKLDSFVTISDDSVGKVLAKTRTLYETLNPRWDETFDLSLDKRLWLTLAVHDRALAGQYDTVGQSHLALDPRQFSDLLAHDVWMDLDSEGRILVRVSMEDEKDDIQFYFGRAFRSLKRAESDMLRIFIDKMSPFIHQCLSRNVLKTLLKVGGPSLDYSKAISNVRGLWSRTSSSDVQIPLPSAEKPRVRPEELTDVEIEQAILPLFDYFDANLQTLNTYLSNTAKEMVMTRVWKEILFIVEGLLIPPLSDTSSEMKPLSDKEVDIVFKWLKFLRDYFHAGGEGPVPLEVLQNQKYRDVVSIRLYYDWHTDALMEECVRMMQQSLRSAPSTKKRVKSVYSQRNLGTIKERKKEKKEEKEVSNGETIMRILRMRPETSDFIAQQLELLNTIQAEQEQRAKELEQRKLNRPSNNRIQAADIPPIP</sequence>
<feature type="compositionally biased region" description="Low complexity" evidence="1">
    <location>
        <begin position="221"/>
        <end position="235"/>
    </location>
</feature>
<dbReference type="Gene3D" id="1.10.357.50">
    <property type="match status" value="1"/>
</dbReference>
<reference evidence="5" key="1">
    <citation type="submission" date="2023-03" db="EMBL/GenBank/DDBJ databases">
        <title>Massive genome expansion in bonnet fungi (Mycena s.s.) driven by repeated elements and novel gene families across ecological guilds.</title>
        <authorList>
            <consortium name="Lawrence Berkeley National Laboratory"/>
            <person name="Harder C.B."/>
            <person name="Miyauchi S."/>
            <person name="Viragh M."/>
            <person name="Kuo A."/>
            <person name="Thoen E."/>
            <person name="Andreopoulos B."/>
            <person name="Lu D."/>
            <person name="Skrede I."/>
            <person name="Drula E."/>
            <person name="Henrissat B."/>
            <person name="Morin E."/>
            <person name="Kohler A."/>
            <person name="Barry K."/>
            <person name="LaButti K."/>
            <person name="Morin E."/>
            <person name="Salamov A."/>
            <person name="Lipzen A."/>
            <person name="Mereny Z."/>
            <person name="Hegedus B."/>
            <person name="Baldrian P."/>
            <person name="Stursova M."/>
            <person name="Weitz H."/>
            <person name="Taylor A."/>
            <person name="Grigoriev I.V."/>
            <person name="Nagy L.G."/>
            <person name="Martin F."/>
            <person name="Kauserud H."/>
        </authorList>
    </citation>
    <scope>NUCLEOTIDE SEQUENCE</scope>
    <source>
        <strain evidence="5">CBHHK002</strain>
    </source>
</reference>
<feature type="domain" description="MHD2" evidence="4">
    <location>
        <begin position="1098"/>
        <end position="1215"/>
    </location>
</feature>
<feature type="domain" description="C2" evidence="2">
    <location>
        <begin position="860"/>
        <end position="983"/>
    </location>
</feature>
<dbReference type="PROSITE" id="PS51259">
    <property type="entry name" value="MHD2"/>
    <property type="match status" value="1"/>
</dbReference>
<feature type="domain" description="MHD1" evidence="3">
    <location>
        <begin position="665"/>
        <end position="783"/>
    </location>
</feature>
<dbReference type="Gene3D" id="1.20.58.1100">
    <property type="match status" value="1"/>
</dbReference>
<dbReference type="PANTHER" id="PTHR47263:SF1">
    <property type="entry name" value="C2 DOMAIN PROTEIN (AFU_ORTHOLOGUE AFUA_7G02350)"/>
    <property type="match status" value="1"/>
</dbReference>
<dbReference type="InterPro" id="IPR035892">
    <property type="entry name" value="C2_domain_sf"/>
</dbReference>
<evidence type="ECO:0000313" key="6">
    <source>
        <dbReference type="Proteomes" id="UP001218218"/>
    </source>
</evidence>
<feature type="region of interest" description="Disordered" evidence="1">
    <location>
        <begin position="214"/>
        <end position="235"/>
    </location>
</feature>
<dbReference type="PANTHER" id="PTHR47263">
    <property type="entry name" value="ADENYLATE CYCLASE ACTIVATION PROTEIN GIT1"/>
    <property type="match status" value="1"/>
</dbReference>
<proteinExistence type="predicted"/>
<dbReference type="PROSITE" id="PS50004">
    <property type="entry name" value="C2"/>
    <property type="match status" value="1"/>
</dbReference>
<feature type="compositionally biased region" description="Basic residues" evidence="1">
    <location>
        <begin position="1"/>
        <end position="10"/>
    </location>
</feature>
<feature type="region of interest" description="Disordered" evidence="1">
    <location>
        <begin position="1"/>
        <end position="20"/>
    </location>
</feature>
<dbReference type="SMART" id="SM00239">
    <property type="entry name" value="C2"/>
    <property type="match status" value="1"/>
</dbReference>
<feature type="compositionally biased region" description="Polar residues" evidence="1">
    <location>
        <begin position="342"/>
        <end position="352"/>
    </location>
</feature>
<comment type="caution">
    <text evidence="5">The sequence shown here is derived from an EMBL/GenBank/DDBJ whole genome shotgun (WGS) entry which is preliminary data.</text>
</comment>
<evidence type="ECO:0000259" key="4">
    <source>
        <dbReference type="PROSITE" id="PS51259"/>
    </source>
</evidence>
<protein>
    <submittedName>
        <fullName evidence="5">Uncharacterized protein</fullName>
    </submittedName>
</protein>
<dbReference type="Gene3D" id="2.60.40.150">
    <property type="entry name" value="C2 domain"/>
    <property type="match status" value="1"/>
</dbReference>
<keyword evidence="6" id="KW-1185">Reference proteome</keyword>
<evidence type="ECO:0000259" key="3">
    <source>
        <dbReference type="PROSITE" id="PS51258"/>
    </source>
</evidence>
<dbReference type="Proteomes" id="UP001218218">
    <property type="component" value="Unassembled WGS sequence"/>
</dbReference>
<evidence type="ECO:0000259" key="2">
    <source>
        <dbReference type="PROSITE" id="PS50004"/>
    </source>
</evidence>
<organism evidence="5 6">
    <name type="scientific">Mycena albidolilacea</name>
    <dbReference type="NCBI Taxonomy" id="1033008"/>
    <lineage>
        <taxon>Eukaryota</taxon>
        <taxon>Fungi</taxon>
        <taxon>Dikarya</taxon>
        <taxon>Basidiomycota</taxon>
        <taxon>Agaricomycotina</taxon>
        <taxon>Agaricomycetes</taxon>
        <taxon>Agaricomycetidae</taxon>
        <taxon>Agaricales</taxon>
        <taxon>Marasmiineae</taxon>
        <taxon>Mycenaceae</taxon>
        <taxon>Mycena</taxon>
    </lineage>
</organism>
<evidence type="ECO:0000313" key="5">
    <source>
        <dbReference type="EMBL" id="KAJ7314364.1"/>
    </source>
</evidence>
<dbReference type="EMBL" id="JARIHO010000067">
    <property type="protein sequence ID" value="KAJ7314364.1"/>
    <property type="molecule type" value="Genomic_DNA"/>
</dbReference>
<accession>A0AAD6ZAT1</accession>
<name>A0AAD6ZAT1_9AGAR</name>
<feature type="region of interest" description="Disordered" evidence="1">
    <location>
        <begin position="1296"/>
        <end position="1321"/>
    </location>
</feature>
<dbReference type="InterPro" id="IPR014772">
    <property type="entry name" value="Munc13_dom-2"/>
</dbReference>
<feature type="region of interest" description="Disordered" evidence="1">
    <location>
        <begin position="340"/>
        <end position="368"/>
    </location>
</feature>
<dbReference type="Pfam" id="PF00168">
    <property type="entry name" value="C2"/>
    <property type="match status" value="1"/>
</dbReference>
<dbReference type="Pfam" id="PF06292">
    <property type="entry name" value="MUN"/>
    <property type="match status" value="1"/>
</dbReference>
<dbReference type="SUPFAM" id="SSF49562">
    <property type="entry name" value="C2 domain (Calcium/lipid-binding domain, CaLB)"/>
    <property type="match status" value="1"/>
</dbReference>
<dbReference type="InterPro" id="IPR052811">
    <property type="entry name" value="Glucose_resp_signaling"/>
</dbReference>
<dbReference type="InterPro" id="IPR010439">
    <property type="entry name" value="MUN_dom"/>
</dbReference>
<dbReference type="PROSITE" id="PS51258">
    <property type="entry name" value="MHD1"/>
    <property type="match status" value="1"/>
</dbReference>